<comment type="caution">
    <text evidence="7">The sequence shown here is derived from an EMBL/GenBank/DDBJ whole genome shotgun (WGS) entry which is preliminary data.</text>
</comment>
<proteinExistence type="inferred from homology"/>
<dbReference type="PANTHER" id="PTHR43531">
    <property type="entry name" value="PROTEIN ICFG"/>
    <property type="match status" value="1"/>
</dbReference>
<accession>A0ABX2PDB6</accession>
<gene>
    <name evidence="7" type="ORF">HJ526_07135</name>
</gene>
<feature type="domain" description="HAMP" evidence="6">
    <location>
        <begin position="208"/>
        <end position="260"/>
    </location>
</feature>
<dbReference type="InterPro" id="IPR004089">
    <property type="entry name" value="MCPsignal_dom"/>
</dbReference>
<dbReference type="InterPro" id="IPR004090">
    <property type="entry name" value="Chemotax_Me-accpt_rcpt"/>
</dbReference>
<dbReference type="PANTHER" id="PTHR43531:SF11">
    <property type="entry name" value="METHYL-ACCEPTING CHEMOTAXIS PROTEIN 3"/>
    <property type="match status" value="1"/>
</dbReference>
<dbReference type="PROSITE" id="PS51257">
    <property type="entry name" value="PROKAR_LIPOPROTEIN"/>
    <property type="match status" value="1"/>
</dbReference>
<dbReference type="SUPFAM" id="SSF58104">
    <property type="entry name" value="Methyl-accepting chemotaxis protein (MCP) signaling domain"/>
    <property type="match status" value="1"/>
</dbReference>
<protein>
    <submittedName>
        <fullName evidence="7">HAMP domain-containing protein</fullName>
    </submittedName>
</protein>
<dbReference type="PRINTS" id="PR00260">
    <property type="entry name" value="CHEMTRNSDUCR"/>
</dbReference>
<evidence type="ECO:0000256" key="1">
    <source>
        <dbReference type="ARBA" id="ARBA00022500"/>
    </source>
</evidence>
<feature type="compositionally biased region" description="Basic and acidic residues" evidence="4">
    <location>
        <begin position="537"/>
        <end position="547"/>
    </location>
</feature>
<organism evidence="7 8">
    <name type="scientific">Donghicola mangrovi</name>
    <dbReference type="NCBI Taxonomy" id="2729614"/>
    <lineage>
        <taxon>Bacteria</taxon>
        <taxon>Pseudomonadati</taxon>
        <taxon>Pseudomonadota</taxon>
        <taxon>Alphaproteobacteria</taxon>
        <taxon>Rhodobacterales</taxon>
        <taxon>Roseobacteraceae</taxon>
        <taxon>Donghicola</taxon>
    </lineage>
</organism>
<evidence type="ECO:0000259" key="6">
    <source>
        <dbReference type="PROSITE" id="PS50885"/>
    </source>
</evidence>
<comment type="similarity">
    <text evidence="2">Belongs to the methyl-accepting chemotaxis (MCP) protein family.</text>
</comment>
<dbReference type="InterPro" id="IPR003660">
    <property type="entry name" value="HAMP_dom"/>
</dbReference>
<dbReference type="Proteomes" id="UP000523601">
    <property type="component" value="Unassembled WGS sequence"/>
</dbReference>
<evidence type="ECO:0000256" key="4">
    <source>
        <dbReference type="SAM" id="MobiDB-lite"/>
    </source>
</evidence>
<keyword evidence="1" id="KW-0145">Chemotaxis</keyword>
<dbReference type="Pfam" id="PF00672">
    <property type="entry name" value="HAMP"/>
    <property type="match status" value="1"/>
</dbReference>
<dbReference type="EMBL" id="JABCJD010000002">
    <property type="protein sequence ID" value="NVO27185.1"/>
    <property type="molecule type" value="Genomic_DNA"/>
</dbReference>
<dbReference type="RefSeq" id="WP_176853577.1">
    <property type="nucleotide sequence ID" value="NZ_JABCJD010000002.1"/>
</dbReference>
<name>A0ABX2PDB6_9RHOB</name>
<dbReference type="CDD" id="cd06225">
    <property type="entry name" value="HAMP"/>
    <property type="match status" value="1"/>
</dbReference>
<dbReference type="Pfam" id="PF12729">
    <property type="entry name" value="4HB_MCP_1"/>
    <property type="match status" value="1"/>
</dbReference>
<evidence type="ECO:0000313" key="8">
    <source>
        <dbReference type="Proteomes" id="UP000523601"/>
    </source>
</evidence>
<feature type="region of interest" description="Disordered" evidence="4">
    <location>
        <begin position="515"/>
        <end position="547"/>
    </location>
</feature>
<sequence length="547" mass="58983">MKFSIKFRLAATFLIQLVLLACMGGLVVYELEEMQDRSEAIVNENFAHIRTFDELAEQQNTIQRIMRDYIMLDNKEQRRQFKAELRALGDKQQAAIDKARIGATEETLGQLDNYVSLRDELNTLNKKVMQVLTFGGAAKAGELLYVNSSLVDAEMATLIATVQSNEEGRMAQALADSRAAFDHSRKIALGLLGVAAALSLFASYRIISALSRGFAKANDLSARVADGDLTLTATHKEKNEIGDLLDNLNRMVTSLRSIVGEVSTGANNVAIGSSQMAETSDSLSTSATRQAASSERVSTAIEQMTANIAQTAENAIETEKVAESAAQEARQSGAAVKQAMSAMKDILEKIAVVQEIARQTDLLALNAAVEAARAGEHGRGFAVVASEVRKLAERSQTAAREIGDISKNTVSEAQIAGEMLNKLVNEIERTSTLVSDISRANSEISLGAQEVRTTIIELDGATQSNEAASEEMSATAEELSAQAATLRDSIRIFRLSEDASETTDAEHIADLVDVPMPEPKPVFDLSMDDDGDAADFVPDRSKTTEPA</sequence>
<keyword evidence="8" id="KW-1185">Reference proteome</keyword>
<dbReference type="InterPro" id="IPR024478">
    <property type="entry name" value="HlyB_4HB_MCP"/>
</dbReference>
<dbReference type="PROSITE" id="PS50885">
    <property type="entry name" value="HAMP"/>
    <property type="match status" value="1"/>
</dbReference>
<dbReference type="Pfam" id="PF00015">
    <property type="entry name" value="MCPsignal"/>
    <property type="match status" value="1"/>
</dbReference>
<keyword evidence="3" id="KW-0807">Transducer</keyword>
<evidence type="ECO:0000259" key="5">
    <source>
        <dbReference type="PROSITE" id="PS50111"/>
    </source>
</evidence>
<dbReference type="SMART" id="SM00283">
    <property type="entry name" value="MA"/>
    <property type="match status" value="1"/>
</dbReference>
<dbReference type="SMART" id="SM00304">
    <property type="entry name" value="HAMP"/>
    <property type="match status" value="1"/>
</dbReference>
<reference evidence="7 8" key="1">
    <citation type="submission" date="2020-04" db="EMBL/GenBank/DDBJ databases">
        <title>Donghicola sp., a member of the Rhodobacteraceae family isolated from mangrove forest in Thailand.</title>
        <authorList>
            <person name="Charoenyingcharoen P."/>
            <person name="Yukphan P."/>
        </authorList>
    </citation>
    <scope>NUCLEOTIDE SEQUENCE [LARGE SCALE GENOMIC DNA]</scope>
    <source>
        <strain evidence="7 8">C2-DW-16</strain>
    </source>
</reference>
<dbReference type="PROSITE" id="PS50111">
    <property type="entry name" value="CHEMOTAXIS_TRANSDUC_2"/>
    <property type="match status" value="1"/>
</dbReference>
<evidence type="ECO:0000256" key="2">
    <source>
        <dbReference type="ARBA" id="ARBA00029447"/>
    </source>
</evidence>
<dbReference type="InterPro" id="IPR051310">
    <property type="entry name" value="MCP_chemotaxis"/>
</dbReference>
<dbReference type="Gene3D" id="1.10.287.950">
    <property type="entry name" value="Methyl-accepting chemotaxis protein"/>
    <property type="match status" value="1"/>
</dbReference>
<evidence type="ECO:0000256" key="3">
    <source>
        <dbReference type="PROSITE-ProRule" id="PRU00284"/>
    </source>
</evidence>
<evidence type="ECO:0000313" key="7">
    <source>
        <dbReference type="EMBL" id="NVO27185.1"/>
    </source>
</evidence>
<feature type="domain" description="Methyl-accepting transducer" evidence="5">
    <location>
        <begin position="265"/>
        <end position="480"/>
    </location>
</feature>